<evidence type="ECO:0000256" key="2">
    <source>
        <dbReference type="SAM" id="MobiDB-lite"/>
    </source>
</evidence>
<accession>A0ABD2Q1H4</accession>
<feature type="region of interest" description="Disordered" evidence="2">
    <location>
        <begin position="123"/>
        <end position="182"/>
    </location>
</feature>
<keyword evidence="1" id="KW-0175">Coiled coil</keyword>
<dbReference type="EMBL" id="JBJKFK010001296">
    <property type="protein sequence ID" value="KAL3313469.1"/>
    <property type="molecule type" value="Genomic_DNA"/>
</dbReference>
<feature type="coiled-coil region" evidence="1">
    <location>
        <begin position="60"/>
        <end position="87"/>
    </location>
</feature>
<evidence type="ECO:0000313" key="3">
    <source>
        <dbReference type="EMBL" id="KAL3313469.1"/>
    </source>
</evidence>
<evidence type="ECO:0000313" key="4">
    <source>
        <dbReference type="Proteomes" id="UP001626550"/>
    </source>
</evidence>
<dbReference type="Proteomes" id="UP001626550">
    <property type="component" value="Unassembled WGS sequence"/>
</dbReference>
<dbReference type="AlphaFoldDB" id="A0ABD2Q1H4"/>
<feature type="compositionally biased region" description="Basic and acidic residues" evidence="2">
    <location>
        <begin position="148"/>
        <end position="166"/>
    </location>
</feature>
<sequence length="182" mass="20867">MNTKEIWSYMDRLVGNHGIDEMIEDHESDVEEDTELDEVIRRETDFIEFLECACTCGIDCDMAEEEVDQVREAMLNVEKEIRKLEKDLQEKVPNLFNKKYEPTMQPVSGTVVDITKLDHVVETQPSSGAKNTSSKTKISEVEEEQEEVDKQADESLITDVHKENLLRSRGHSIAQKNHNSPS</sequence>
<name>A0ABD2Q1H4_9PLAT</name>
<comment type="caution">
    <text evidence="3">The sequence shown here is derived from an EMBL/GenBank/DDBJ whole genome shotgun (WGS) entry which is preliminary data.</text>
</comment>
<organism evidence="3 4">
    <name type="scientific">Cichlidogyrus casuarinus</name>
    <dbReference type="NCBI Taxonomy" id="1844966"/>
    <lineage>
        <taxon>Eukaryota</taxon>
        <taxon>Metazoa</taxon>
        <taxon>Spiralia</taxon>
        <taxon>Lophotrochozoa</taxon>
        <taxon>Platyhelminthes</taxon>
        <taxon>Monogenea</taxon>
        <taxon>Monopisthocotylea</taxon>
        <taxon>Dactylogyridea</taxon>
        <taxon>Ancyrocephalidae</taxon>
        <taxon>Cichlidogyrus</taxon>
    </lineage>
</organism>
<gene>
    <name evidence="3" type="ORF">Ciccas_007931</name>
</gene>
<reference evidence="3 4" key="1">
    <citation type="submission" date="2024-11" db="EMBL/GenBank/DDBJ databases">
        <title>Adaptive evolution of stress response genes in parasites aligns with host niche diversity.</title>
        <authorList>
            <person name="Hahn C."/>
            <person name="Resl P."/>
        </authorList>
    </citation>
    <scope>NUCLEOTIDE SEQUENCE [LARGE SCALE GENOMIC DNA]</scope>
    <source>
        <strain evidence="3">EGGRZ-B1_66</strain>
        <tissue evidence="3">Body</tissue>
    </source>
</reference>
<proteinExistence type="predicted"/>
<feature type="compositionally biased region" description="Polar residues" evidence="2">
    <location>
        <begin position="123"/>
        <end position="136"/>
    </location>
</feature>
<evidence type="ECO:0000256" key="1">
    <source>
        <dbReference type="SAM" id="Coils"/>
    </source>
</evidence>
<protein>
    <submittedName>
        <fullName evidence="3">Uncharacterized protein</fullName>
    </submittedName>
</protein>
<keyword evidence="4" id="KW-1185">Reference proteome</keyword>